<reference evidence="1 2" key="1">
    <citation type="submission" date="2021-01" db="EMBL/GenBank/DDBJ databases">
        <title>Sequencing the genomes of 1000 actinobacteria strains.</title>
        <authorList>
            <person name="Klenk H.-P."/>
        </authorList>
    </citation>
    <scope>NUCLEOTIDE SEQUENCE [LARGE SCALE GENOMIC DNA]</scope>
    <source>
        <strain evidence="1 2">DSM 13057</strain>
    </source>
</reference>
<keyword evidence="2" id="KW-1185">Reference proteome</keyword>
<dbReference type="EMBL" id="JAFBBU010000001">
    <property type="protein sequence ID" value="MBM7472478.1"/>
    <property type="molecule type" value="Genomic_DNA"/>
</dbReference>
<sequence length="139" mass="14574">MTEGILDDRAFRHSDGLVEYNCTFDGKPYEYSITVFYERGTTGFHLACDPGGDTSGMGTVDTSGPGIVSGYAQLNISTAISTAYTSCTATGMITVTKAINTDVSSSSTAPSVDELRTLAKYFVTNESGLVAAGDLIPSK</sequence>
<organism evidence="1 2">
    <name type="scientific">Subtercola frigoramans</name>
    <dbReference type="NCBI Taxonomy" id="120298"/>
    <lineage>
        <taxon>Bacteria</taxon>
        <taxon>Bacillati</taxon>
        <taxon>Actinomycetota</taxon>
        <taxon>Actinomycetes</taxon>
        <taxon>Micrococcales</taxon>
        <taxon>Microbacteriaceae</taxon>
        <taxon>Subtercola</taxon>
    </lineage>
</organism>
<protein>
    <submittedName>
        <fullName evidence="1">Uncharacterized protein</fullName>
    </submittedName>
</protein>
<name>A0ABS2L5V1_9MICO</name>
<evidence type="ECO:0000313" key="2">
    <source>
        <dbReference type="Proteomes" id="UP000776164"/>
    </source>
</evidence>
<dbReference type="RefSeq" id="WP_205109257.1">
    <property type="nucleotide sequence ID" value="NZ_JAFBBU010000001.1"/>
</dbReference>
<accession>A0ABS2L5V1</accession>
<dbReference type="Proteomes" id="UP000776164">
    <property type="component" value="Unassembled WGS sequence"/>
</dbReference>
<gene>
    <name evidence="1" type="ORF">JOE66_002112</name>
</gene>
<proteinExistence type="predicted"/>
<comment type="caution">
    <text evidence="1">The sequence shown here is derived from an EMBL/GenBank/DDBJ whole genome shotgun (WGS) entry which is preliminary data.</text>
</comment>
<evidence type="ECO:0000313" key="1">
    <source>
        <dbReference type="EMBL" id="MBM7472478.1"/>
    </source>
</evidence>